<proteinExistence type="predicted"/>
<dbReference type="AlphaFoldDB" id="A0A5R8XYQ9"/>
<dbReference type="PROSITE" id="PS50109">
    <property type="entry name" value="HIS_KIN"/>
    <property type="match status" value="1"/>
</dbReference>
<keyword evidence="8" id="KW-0902">Two-component regulatory system</keyword>
<keyword evidence="9" id="KW-0175">Coiled coil</keyword>
<evidence type="ECO:0000259" key="10">
    <source>
        <dbReference type="PROSITE" id="PS50109"/>
    </source>
</evidence>
<dbReference type="InterPro" id="IPR003661">
    <property type="entry name" value="HisK_dim/P_dom"/>
</dbReference>
<dbReference type="InterPro" id="IPR003594">
    <property type="entry name" value="HATPase_dom"/>
</dbReference>
<dbReference type="EC" id="2.7.13.3" evidence="2"/>
<evidence type="ECO:0000256" key="5">
    <source>
        <dbReference type="ARBA" id="ARBA00022741"/>
    </source>
</evidence>
<dbReference type="Proteomes" id="UP000308901">
    <property type="component" value="Unassembled WGS sequence"/>
</dbReference>
<organism evidence="11 12">
    <name type="scientific">Arcobacter arenosus</name>
    <dbReference type="NCBI Taxonomy" id="2576037"/>
    <lineage>
        <taxon>Bacteria</taxon>
        <taxon>Pseudomonadati</taxon>
        <taxon>Campylobacterota</taxon>
        <taxon>Epsilonproteobacteria</taxon>
        <taxon>Campylobacterales</taxon>
        <taxon>Arcobacteraceae</taxon>
        <taxon>Arcobacter</taxon>
    </lineage>
</organism>
<protein>
    <recommendedName>
        <fullName evidence="2">histidine kinase</fullName>
        <ecNumber evidence="2">2.7.13.3</ecNumber>
    </recommendedName>
</protein>
<dbReference type="PRINTS" id="PR00344">
    <property type="entry name" value="BCTRLSENSOR"/>
</dbReference>
<keyword evidence="7" id="KW-0067">ATP-binding</keyword>
<dbReference type="Pfam" id="PF02518">
    <property type="entry name" value="HATPase_c"/>
    <property type="match status" value="1"/>
</dbReference>
<dbReference type="Pfam" id="PF00512">
    <property type="entry name" value="HisKA"/>
    <property type="match status" value="1"/>
</dbReference>
<dbReference type="InterPro" id="IPR036890">
    <property type="entry name" value="HATPase_C_sf"/>
</dbReference>
<evidence type="ECO:0000256" key="6">
    <source>
        <dbReference type="ARBA" id="ARBA00022777"/>
    </source>
</evidence>
<dbReference type="SMART" id="SM00387">
    <property type="entry name" value="HATPase_c"/>
    <property type="match status" value="1"/>
</dbReference>
<feature type="coiled-coil region" evidence="9">
    <location>
        <begin position="176"/>
        <end position="210"/>
    </location>
</feature>
<dbReference type="InterPro" id="IPR036097">
    <property type="entry name" value="HisK_dim/P_sf"/>
</dbReference>
<reference evidence="11 12" key="1">
    <citation type="submission" date="2019-05" db="EMBL/GenBank/DDBJ databases">
        <title>Arcobacter sp. nov., isolated from sea sediment.</title>
        <authorList>
            <person name="Kim W."/>
        </authorList>
    </citation>
    <scope>NUCLEOTIDE SEQUENCE [LARGE SCALE GENOMIC DNA]</scope>
    <source>
        <strain evidence="11 12">CAU 1517</strain>
    </source>
</reference>
<name>A0A5R8XYQ9_9BACT</name>
<evidence type="ECO:0000256" key="2">
    <source>
        <dbReference type="ARBA" id="ARBA00012438"/>
    </source>
</evidence>
<dbReference type="PANTHER" id="PTHR43065">
    <property type="entry name" value="SENSOR HISTIDINE KINASE"/>
    <property type="match status" value="1"/>
</dbReference>
<sequence>MEEEISDIYDPNLFKLNDFDVLLQKILKHARSVLNAEAGSIYITEGDFLSFNVFQNDAMSYENIYRQFYSLKDVKLSLSEQEKYLAVKSFILDKTIAIDDVYEVEEFDFLGVKEFDKRFNYRTKSIITTPIVHPIENKKLGVLQLLNKSENDKLVPFTDKDKEVISMVSSFIALSISKAQDDIEKLKMLNEELEVANKLLEKRIQKEVIESEKKSAIIYHQSKLAFVGEMIGNIAHQWRQPLSAISTIASGLSLHIEMGIYNKKNAKNSLDNIVKTTKHLSQTIDDFRDFYKKDKSKNFFNLRKNIEQSLSIVEASLLSEYIEVVKDFDDSLKIYGYENEMKQAFLNIIQNSNDALVRNISKDKKRYIFISSKKVDEKVVIEIKDNAWGIDENILPKIFEQNFTTKESDGGTGIGLYMTRKIIEENMHGTIKVSNSEYIYKNKKYKGALFTITI</sequence>
<evidence type="ECO:0000256" key="1">
    <source>
        <dbReference type="ARBA" id="ARBA00000085"/>
    </source>
</evidence>
<comment type="catalytic activity">
    <reaction evidence="1">
        <text>ATP + protein L-histidine = ADP + protein N-phospho-L-histidine.</text>
        <dbReference type="EC" id="2.7.13.3"/>
    </reaction>
</comment>
<dbReference type="SUPFAM" id="SSF55874">
    <property type="entry name" value="ATPase domain of HSP90 chaperone/DNA topoisomerase II/histidine kinase"/>
    <property type="match status" value="1"/>
</dbReference>
<dbReference type="PANTHER" id="PTHR43065:SF10">
    <property type="entry name" value="PEROXIDE STRESS-ACTIVATED HISTIDINE KINASE MAK3"/>
    <property type="match status" value="1"/>
</dbReference>
<feature type="domain" description="Histidine kinase" evidence="10">
    <location>
        <begin position="233"/>
        <end position="454"/>
    </location>
</feature>
<dbReference type="EMBL" id="VANU01000005">
    <property type="protein sequence ID" value="TLP36863.1"/>
    <property type="molecule type" value="Genomic_DNA"/>
</dbReference>
<comment type="caution">
    <text evidence="11">The sequence shown here is derived from an EMBL/GenBank/DDBJ whole genome shotgun (WGS) entry which is preliminary data.</text>
</comment>
<keyword evidence="4" id="KW-0808">Transferase</keyword>
<dbReference type="SUPFAM" id="SSF47384">
    <property type="entry name" value="Homodimeric domain of signal transducing histidine kinase"/>
    <property type="match status" value="1"/>
</dbReference>
<keyword evidence="12" id="KW-1185">Reference proteome</keyword>
<dbReference type="InterPro" id="IPR005467">
    <property type="entry name" value="His_kinase_dom"/>
</dbReference>
<dbReference type="InterPro" id="IPR029016">
    <property type="entry name" value="GAF-like_dom_sf"/>
</dbReference>
<dbReference type="GO" id="GO:0005524">
    <property type="term" value="F:ATP binding"/>
    <property type="evidence" value="ECO:0007669"/>
    <property type="project" value="UniProtKB-KW"/>
</dbReference>
<evidence type="ECO:0000256" key="3">
    <source>
        <dbReference type="ARBA" id="ARBA00022553"/>
    </source>
</evidence>
<dbReference type="Gene3D" id="3.30.565.10">
    <property type="entry name" value="Histidine kinase-like ATPase, C-terminal domain"/>
    <property type="match status" value="1"/>
</dbReference>
<dbReference type="Gene3D" id="1.10.287.130">
    <property type="match status" value="1"/>
</dbReference>
<evidence type="ECO:0000256" key="8">
    <source>
        <dbReference type="ARBA" id="ARBA00023012"/>
    </source>
</evidence>
<dbReference type="Pfam" id="PF01590">
    <property type="entry name" value="GAF"/>
    <property type="match status" value="1"/>
</dbReference>
<accession>A0A5R8XYQ9</accession>
<dbReference type="InterPro" id="IPR003018">
    <property type="entry name" value="GAF"/>
</dbReference>
<gene>
    <name evidence="11" type="ORF">FDK22_11475</name>
</gene>
<dbReference type="OrthoDB" id="5342549at2"/>
<keyword evidence="3" id="KW-0597">Phosphoprotein</keyword>
<dbReference type="InterPro" id="IPR004358">
    <property type="entry name" value="Sig_transdc_His_kin-like_C"/>
</dbReference>
<dbReference type="CDD" id="cd00082">
    <property type="entry name" value="HisKA"/>
    <property type="match status" value="1"/>
</dbReference>
<dbReference type="SMART" id="SM00388">
    <property type="entry name" value="HisKA"/>
    <property type="match status" value="1"/>
</dbReference>
<dbReference type="SMART" id="SM00065">
    <property type="entry name" value="GAF"/>
    <property type="match status" value="1"/>
</dbReference>
<dbReference type="GO" id="GO:0000155">
    <property type="term" value="F:phosphorelay sensor kinase activity"/>
    <property type="evidence" value="ECO:0007669"/>
    <property type="project" value="InterPro"/>
</dbReference>
<evidence type="ECO:0000256" key="9">
    <source>
        <dbReference type="SAM" id="Coils"/>
    </source>
</evidence>
<evidence type="ECO:0000313" key="12">
    <source>
        <dbReference type="Proteomes" id="UP000308901"/>
    </source>
</evidence>
<evidence type="ECO:0000313" key="11">
    <source>
        <dbReference type="EMBL" id="TLP36863.1"/>
    </source>
</evidence>
<dbReference type="RefSeq" id="WP_138153118.1">
    <property type="nucleotide sequence ID" value="NZ_VANU01000005.1"/>
</dbReference>
<evidence type="ECO:0000256" key="7">
    <source>
        <dbReference type="ARBA" id="ARBA00022840"/>
    </source>
</evidence>
<dbReference type="Gene3D" id="3.30.450.40">
    <property type="match status" value="1"/>
</dbReference>
<evidence type="ECO:0000256" key="4">
    <source>
        <dbReference type="ARBA" id="ARBA00022679"/>
    </source>
</evidence>
<dbReference type="SUPFAM" id="SSF55781">
    <property type="entry name" value="GAF domain-like"/>
    <property type="match status" value="1"/>
</dbReference>
<keyword evidence="5" id="KW-0547">Nucleotide-binding</keyword>
<keyword evidence="6 11" id="KW-0418">Kinase</keyword>